<organism evidence="4 5">
    <name type="scientific">Enterocloster citroniae</name>
    <dbReference type="NCBI Taxonomy" id="358743"/>
    <lineage>
        <taxon>Bacteria</taxon>
        <taxon>Bacillati</taxon>
        <taxon>Bacillota</taxon>
        <taxon>Clostridia</taxon>
        <taxon>Lachnospirales</taxon>
        <taxon>Lachnospiraceae</taxon>
        <taxon>Enterocloster</taxon>
    </lineage>
</organism>
<dbReference type="GO" id="GO:1904680">
    <property type="term" value="F:peptide transmembrane transporter activity"/>
    <property type="evidence" value="ECO:0007669"/>
    <property type="project" value="TreeGrafter"/>
</dbReference>
<comment type="caution">
    <text evidence="4">The sequence shown here is derived from an EMBL/GenBank/DDBJ whole genome shotgun (WGS) entry which is preliminary data.</text>
</comment>
<dbReference type="PANTHER" id="PTHR30290:SF64">
    <property type="entry name" value="ABC TRANSPORTER PERIPLASMIC BINDING PROTEIN"/>
    <property type="match status" value="1"/>
</dbReference>
<reference evidence="4" key="1">
    <citation type="journal article" date="2021" name="Gut Microbes">
        <title>A synthetic consortium of 100 gut commensals modulates the composition and function in a colon model of the microbiome of elderly subjects.</title>
        <authorList>
            <person name="Perez M."/>
            <person name="Ntemiri A."/>
            <person name="Tan H."/>
            <person name="Harris H.M.B."/>
            <person name="Roager H.M."/>
            <person name="Ribiere C."/>
            <person name="O'Toole P.W."/>
        </authorList>
    </citation>
    <scope>NUCLEOTIDE SEQUENCE</scope>
    <source>
        <strain evidence="4">MCC335</strain>
    </source>
</reference>
<dbReference type="Proteomes" id="UP000708338">
    <property type="component" value="Unassembled WGS sequence"/>
</dbReference>
<dbReference type="GO" id="GO:0042884">
    <property type="term" value="P:microcin transport"/>
    <property type="evidence" value="ECO:0007669"/>
    <property type="project" value="TreeGrafter"/>
</dbReference>
<dbReference type="Gene3D" id="3.10.105.10">
    <property type="entry name" value="Dipeptide-binding Protein, Domain 3"/>
    <property type="match status" value="1"/>
</dbReference>
<dbReference type="SUPFAM" id="SSF53850">
    <property type="entry name" value="Periplasmic binding protein-like II"/>
    <property type="match status" value="1"/>
</dbReference>
<dbReference type="Gene3D" id="3.90.76.10">
    <property type="entry name" value="Dipeptide-binding Protein, Domain 1"/>
    <property type="match status" value="1"/>
</dbReference>
<keyword evidence="1" id="KW-0732">Signal</keyword>
<evidence type="ECO:0000256" key="1">
    <source>
        <dbReference type="ARBA" id="ARBA00022729"/>
    </source>
</evidence>
<dbReference type="PIRSF" id="PIRSF002741">
    <property type="entry name" value="MppA"/>
    <property type="match status" value="1"/>
</dbReference>
<dbReference type="GO" id="GO:0043190">
    <property type="term" value="C:ATP-binding cassette (ABC) transporter complex"/>
    <property type="evidence" value="ECO:0007669"/>
    <property type="project" value="InterPro"/>
</dbReference>
<feature type="compositionally biased region" description="Basic and acidic residues" evidence="2">
    <location>
        <begin position="1"/>
        <end position="19"/>
    </location>
</feature>
<dbReference type="PANTHER" id="PTHR30290">
    <property type="entry name" value="PERIPLASMIC BINDING COMPONENT OF ABC TRANSPORTER"/>
    <property type="match status" value="1"/>
</dbReference>
<feature type="region of interest" description="Disordered" evidence="2">
    <location>
        <begin position="1"/>
        <end position="25"/>
    </location>
</feature>
<feature type="domain" description="Solute-binding protein family 5" evidence="3">
    <location>
        <begin position="71"/>
        <end position="420"/>
    </location>
</feature>
<evidence type="ECO:0000259" key="3">
    <source>
        <dbReference type="Pfam" id="PF00496"/>
    </source>
</evidence>
<dbReference type="InterPro" id="IPR030678">
    <property type="entry name" value="Peptide/Ni-bd"/>
</dbReference>
<name>A0AA41FIV4_9FIRM</name>
<evidence type="ECO:0000256" key="2">
    <source>
        <dbReference type="SAM" id="MobiDB-lite"/>
    </source>
</evidence>
<dbReference type="InterPro" id="IPR039424">
    <property type="entry name" value="SBP_5"/>
</dbReference>
<dbReference type="Pfam" id="PF00496">
    <property type="entry name" value="SBP_bac_5"/>
    <property type="match status" value="1"/>
</dbReference>
<proteinExistence type="predicted"/>
<dbReference type="AlphaFoldDB" id="A0AA41FIV4"/>
<dbReference type="InterPro" id="IPR000914">
    <property type="entry name" value="SBP_5_dom"/>
</dbReference>
<evidence type="ECO:0000313" key="4">
    <source>
        <dbReference type="EMBL" id="MBT9812165.1"/>
    </source>
</evidence>
<dbReference type="GO" id="GO:0030288">
    <property type="term" value="C:outer membrane-bounded periplasmic space"/>
    <property type="evidence" value="ECO:0007669"/>
    <property type="project" value="TreeGrafter"/>
</dbReference>
<dbReference type="EMBL" id="WQPS01000043">
    <property type="protein sequence ID" value="MBT9812165.1"/>
    <property type="molecule type" value="Genomic_DNA"/>
</dbReference>
<dbReference type="Gene3D" id="3.40.190.10">
    <property type="entry name" value="Periplasmic binding protein-like II"/>
    <property type="match status" value="1"/>
</dbReference>
<accession>A0AA41FIV4</accession>
<protein>
    <submittedName>
        <fullName evidence="4">Peptide ABC transporter substrate-binding protein</fullName>
    </submittedName>
</protein>
<sequence>MTAGSERPEKDSAGEEKGRTSQGHLVETLKLEGGTDWGAPSPFLNASRGPGSAKMNMVFASLIDEDENGDIPWLAESWEISGNDYTFTLYQGTQFHDGTPLTTEDVGFSIDYFREHPPVSNTLGAGDGFIIDHYTIADERTITITVKESVADTLSSVGSFVIIPKHVWENVEDPNTYTGDGYLTGSGAYQCTAYDGATGSYEFTAFDGFKGGKPAADRVLFVPVSDTLLAFENSEIDITGMPADLKDKYQNDPEIGMVEKANDMGYKLLINFEKCPGFLELEQRKAVYSALDRQAVVDKVFRGAGSIGSAGYVPQGSLYYNDQCKTYAYDPESAKTVLSDKNYEVTLLAADSGSDVDIAELLKQDLEAAGIKVKVSAYDSATRDEMVNSGNYEFALVGNGGWGNNPPKYMRTIFSDRSKNKGGNPHSMGPIGYSNEEITKLAEDQMNEVDFEARKQMFKDLEYLVSEEIPLIVIANQSSYSMYRKHYYDGWMKTYAYQQTEQNRLSFMER</sequence>
<evidence type="ECO:0000313" key="5">
    <source>
        <dbReference type="Proteomes" id="UP000708338"/>
    </source>
</evidence>
<gene>
    <name evidence="4" type="ORF">GPL26_21330</name>
</gene>
<dbReference type="GO" id="GO:0015833">
    <property type="term" value="P:peptide transport"/>
    <property type="evidence" value="ECO:0007669"/>
    <property type="project" value="TreeGrafter"/>
</dbReference>